<dbReference type="SUPFAM" id="SSF88723">
    <property type="entry name" value="PIN domain-like"/>
    <property type="match status" value="1"/>
</dbReference>
<accession>A0ABR8GUH0</accession>
<protein>
    <submittedName>
        <fullName evidence="1">Type II toxin-antitoxin system VapC family toxin</fullName>
    </submittedName>
</protein>
<proteinExistence type="predicted"/>
<dbReference type="Proteomes" id="UP000660380">
    <property type="component" value="Unassembled WGS sequence"/>
</dbReference>
<dbReference type="RefSeq" id="WP_051502924.1">
    <property type="nucleotide sequence ID" value="NZ_JACJTA010000039.1"/>
</dbReference>
<organism evidence="1 2">
    <name type="scientific">Scytonema hofmannii FACHB-248</name>
    <dbReference type="NCBI Taxonomy" id="1842502"/>
    <lineage>
        <taxon>Bacteria</taxon>
        <taxon>Bacillati</taxon>
        <taxon>Cyanobacteriota</taxon>
        <taxon>Cyanophyceae</taxon>
        <taxon>Nostocales</taxon>
        <taxon>Scytonemataceae</taxon>
        <taxon>Scytonema</taxon>
    </lineage>
</organism>
<dbReference type="EMBL" id="JACJTA010000039">
    <property type="protein sequence ID" value="MBD2606388.1"/>
    <property type="molecule type" value="Genomic_DNA"/>
</dbReference>
<sequence>MLDTLVSAYAKLQDTLDDFKSINVLDFTHDADTCYKDLVRQKIRVGTRDLRIAAIALSVNGIVVTRNHKDFTKIPNLTIEDWTIG</sequence>
<gene>
    <name evidence="1" type="ORF">H6G81_18090</name>
</gene>
<reference evidence="1 2" key="1">
    <citation type="journal article" date="2020" name="ISME J.">
        <title>Comparative genomics reveals insights into cyanobacterial evolution and habitat adaptation.</title>
        <authorList>
            <person name="Chen M.Y."/>
            <person name="Teng W.K."/>
            <person name="Zhao L."/>
            <person name="Hu C.X."/>
            <person name="Zhou Y.K."/>
            <person name="Han B.P."/>
            <person name="Song L.R."/>
            <person name="Shu W.S."/>
        </authorList>
    </citation>
    <scope>NUCLEOTIDE SEQUENCE [LARGE SCALE GENOMIC DNA]</scope>
    <source>
        <strain evidence="1 2">FACHB-248</strain>
    </source>
</reference>
<keyword evidence="2" id="KW-1185">Reference proteome</keyword>
<evidence type="ECO:0000313" key="2">
    <source>
        <dbReference type="Proteomes" id="UP000660380"/>
    </source>
</evidence>
<name>A0ABR8GUH0_9CYAN</name>
<evidence type="ECO:0000313" key="1">
    <source>
        <dbReference type="EMBL" id="MBD2606388.1"/>
    </source>
</evidence>
<dbReference type="CDD" id="cd09881">
    <property type="entry name" value="PIN_VapC4-5_FitB-like"/>
    <property type="match status" value="1"/>
</dbReference>
<dbReference type="InterPro" id="IPR029060">
    <property type="entry name" value="PIN-like_dom_sf"/>
</dbReference>
<dbReference type="Gene3D" id="3.40.50.1010">
    <property type="entry name" value="5'-nuclease"/>
    <property type="match status" value="1"/>
</dbReference>
<comment type="caution">
    <text evidence="1">The sequence shown here is derived from an EMBL/GenBank/DDBJ whole genome shotgun (WGS) entry which is preliminary data.</text>
</comment>